<evidence type="ECO:0000256" key="2">
    <source>
        <dbReference type="ARBA" id="ARBA00007353"/>
    </source>
</evidence>
<dbReference type="InterPro" id="IPR003730">
    <property type="entry name" value="Cu_polyphenol_OxRdtase"/>
</dbReference>
<dbReference type="GO" id="GO:0016787">
    <property type="term" value="F:hydrolase activity"/>
    <property type="evidence" value="ECO:0007669"/>
    <property type="project" value="UniProtKB-KW"/>
</dbReference>
<dbReference type="SUPFAM" id="SSF64438">
    <property type="entry name" value="CNF1/YfiH-like putative cysteine hydrolases"/>
    <property type="match status" value="1"/>
</dbReference>
<dbReference type="InterPro" id="IPR011324">
    <property type="entry name" value="Cytotoxic_necrot_fac-like_cat"/>
</dbReference>
<comment type="catalytic activity">
    <reaction evidence="8">
        <text>adenosine + phosphate = alpha-D-ribose 1-phosphate + adenine</text>
        <dbReference type="Rhea" id="RHEA:27642"/>
        <dbReference type="ChEBI" id="CHEBI:16335"/>
        <dbReference type="ChEBI" id="CHEBI:16708"/>
        <dbReference type="ChEBI" id="CHEBI:43474"/>
        <dbReference type="ChEBI" id="CHEBI:57720"/>
        <dbReference type="EC" id="2.4.2.1"/>
    </reaction>
    <physiologicalReaction direction="left-to-right" evidence="8">
        <dbReference type="Rhea" id="RHEA:27643"/>
    </physiologicalReaction>
</comment>
<reference evidence="10 11" key="1">
    <citation type="journal article" date="2010" name="Stand. Genomic Sci.">
        <title>Complete genome sequence of Desulfarculus baarsii type strain (2st14).</title>
        <authorList>
            <person name="Sun H."/>
            <person name="Spring S."/>
            <person name="Lapidus A."/>
            <person name="Davenport K."/>
            <person name="Del Rio T.G."/>
            <person name="Tice H."/>
            <person name="Nolan M."/>
            <person name="Copeland A."/>
            <person name="Cheng J.F."/>
            <person name="Lucas S."/>
            <person name="Tapia R."/>
            <person name="Goodwin L."/>
            <person name="Pitluck S."/>
            <person name="Ivanova N."/>
            <person name="Pagani I."/>
            <person name="Mavromatis K."/>
            <person name="Ovchinnikova G."/>
            <person name="Pati A."/>
            <person name="Chen A."/>
            <person name="Palaniappan K."/>
            <person name="Hauser L."/>
            <person name="Chang Y.J."/>
            <person name="Jeffries C.D."/>
            <person name="Detter J.C."/>
            <person name="Han C."/>
            <person name="Rohde M."/>
            <person name="Brambilla E."/>
            <person name="Goker M."/>
            <person name="Woyke T."/>
            <person name="Bristow J."/>
            <person name="Eisen J.A."/>
            <person name="Markowitz V."/>
            <person name="Hugenholtz P."/>
            <person name="Kyrpides N.C."/>
            <person name="Klenk H.P."/>
            <person name="Land M."/>
        </authorList>
    </citation>
    <scope>NUCLEOTIDE SEQUENCE [LARGE SCALE GENOMIC DNA]</scope>
    <source>
        <strain evidence="11">ATCC 33931 / DSM 2075 / LMG 7858 / VKM B-1802 / 2st14</strain>
    </source>
</reference>
<evidence type="ECO:0000256" key="5">
    <source>
        <dbReference type="ARBA" id="ARBA00022801"/>
    </source>
</evidence>
<dbReference type="eggNOG" id="COG1496">
    <property type="taxonomic scope" value="Bacteria"/>
</dbReference>
<name>E1QMI5_DESB2</name>
<comment type="catalytic activity">
    <reaction evidence="7">
        <text>adenosine + H2O + H(+) = inosine + NH4(+)</text>
        <dbReference type="Rhea" id="RHEA:24408"/>
        <dbReference type="ChEBI" id="CHEBI:15377"/>
        <dbReference type="ChEBI" id="CHEBI:15378"/>
        <dbReference type="ChEBI" id="CHEBI:16335"/>
        <dbReference type="ChEBI" id="CHEBI:17596"/>
        <dbReference type="ChEBI" id="CHEBI:28938"/>
        <dbReference type="EC" id="3.5.4.4"/>
    </reaction>
    <physiologicalReaction direction="left-to-right" evidence="7">
        <dbReference type="Rhea" id="RHEA:24409"/>
    </physiologicalReaction>
</comment>
<keyword evidence="5" id="KW-0378">Hydrolase</keyword>
<sequence>MIEQTKAGLSLMRFESLAGLPGLAHWVSTRQGGVSAAPFDSLNLGGGQDDPLKVTQNRQLLRLGLELPAMTWARQVHGVEIIEVGPDDNGSVGQADGLMTDAPGVGLLIKQADCQAVLLYAPRRRALANLHVGWRGNVQNMPGRGVERLCRRYDVAPAELHAAISPSLGPCCGQFVNWRDELPAWFTSFRVHEDRFDLVAVTASQLRQAGVPAENIQASGLCTRCDRRFFSYRRDGRTGRFGTVAAISWE</sequence>
<evidence type="ECO:0008006" key="12">
    <source>
        <dbReference type="Google" id="ProtNLM"/>
    </source>
</evidence>
<dbReference type="GO" id="GO:0005507">
    <property type="term" value="F:copper ion binding"/>
    <property type="evidence" value="ECO:0007669"/>
    <property type="project" value="TreeGrafter"/>
</dbReference>
<evidence type="ECO:0000256" key="8">
    <source>
        <dbReference type="ARBA" id="ARBA00048968"/>
    </source>
</evidence>
<keyword evidence="4" id="KW-0479">Metal-binding</keyword>
<accession>E1QMI5</accession>
<dbReference type="OrthoDB" id="4279at2"/>
<dbReference type="PANTHER" id="PTHR30616:SF2">
    <property type="entry name" value="PURINE NUCLEOSIDE PHOSPHORYLASE LACC1"/>
    <property type="match status" value="1"/>
</dbReference>
<protein>
    <recommendedName>
        <fullName evidence="12">Purine nucleoside phosphorylase</fullName>
    </recommendedName>
</protein>
<dbReference type="AlphaFoldDB" id="E1QMI5"/>
<comment type="catalytic activity">
    <reaction evidence="1">
        <text>inosine + phosphate = alpha-D-ribose 1-phosphate + hypoxanthine</text>
        <dbReference type="Rhea" id="RHEA:27646"/>
        <dbReference type="ChEBI" id="CHEBI:17368"/>
        <dbReference type="ChEBI" id="CHEBI:17596"/>
        <dbReference type="ChEBI" id="CHEBI:43474"/>
        <dbReference type="ChEBI" id="CHEBI:57720"/>
        <dbReference type="EC" id="2.4.2.1"/>
    </reaction>
    <physiologicalReaction direction="left-to-right" evidence="1">
        <dbReference type="Rhea" id="RHEA:27647"/>
    </physiologicalReaction>
</comment>
<comment type="catalytic activity">
    <reaction evidence="9">
        <text>S-methyl-5'-thioadenosine + phosphate = 5-(methylsulfanyl)-alpha-D-ribose 1-phosphate + adenine</text>
        <dbReference type="Rhea" id="RHEA:11852"/>
        <dbReference type="ChEBI" id="CHEBI:16708"/>
        <dbReference type="ChEBI" id="CHEBI:17509"/>
        <dbReference type="ChEBI" id="CHEBI:43474"/>
        <dbReference type="ChEBI" id="CHEBI:58533"/>
        <dbReference type="EC" id="2.4.2.28"/>
    </reaction>
    <physiologicalReaction direction="left-to-right" evidence="9">
        <dbReference type="Rhea" id="RHEA:11853"/>
    </physiologicalReaction>
</comment>
<dbReference type="InterPro" id="IPR038371">
    <property type="entry name" value="Cu_polyphenol_OxRdtase_sf"/>
</dbReference>
<keyword evidence="6" id="KW-0862">Zinc</keyword>
<dbReference type="RefSeq" id="WP_013259666.1">
    <property type="nucleotide sequence ID" value="NC_014365.1"/>
</dbReference>
<dbReference type="HOGENOM" id="CLU_065784_0_0_7"/>
<evidence type="ECO:0000256" key="7">
    <source>
        <dbReference type="ARBA" id="ARBA00047989"/>
    </source>
</evidence>
<comment type="similarity">
    <text evidence="2">Belongs to the purine nucleoside phosphorylase YfiH/LACC1 family.</text>
</comment>
<keyword evidence="11" id="KW-1185">Reference proteome</keyword>
<dbReference type="Proteomes" id="UP000009047">
    <property type="component" value="Chromosome"/>
</dbReference>
<keyword evidence="3" id="KW-0808">Transferase</keyword>
<organism evidence="10 11">
    <name type="scientific">Desulfarculus baarsii (strain ATCC 33931 / DSM 2075 / LMG 7858 / VKM B-1802 / 2st14)</name>
    <dbReference type="NCBI Taxonomy" id="644282"/>
    <lineage>
        <taxon>Bacteria</taxon>
        <taxon>Pseudomonadati</taxon>
        <taxon>Thermodesulfobacteriota</taxon>
        <taxon>Desulfarculia</taxon>
        <taxon>Desulfarculales</taxon>
        <taxon>Desulfarculaceae</taxon>
        <taxon>Desulfarculus</taxon>
    </lineage>
</organism>
<dbReference type="STRING" id="644282.Deba_2875"/>
<proteinExistence type="inferred from homology"/>
<evidence type="ECO:0000313" key="10">
    <source>
        <dbReference type="EMBL" id="ADK86228.1"/>
    </source>
</evidence>
<evidence type="ECO:0000256" key="9">
    <source>
        <dbReference type="ARBA" id="ARBA00049893"/>
    </source>
</evidence>
<dbReference type="GO" id="GO:0017061">
    <property type="term" value="F:S-methyl-5-thioadenosine phosphorylase activity"/>
    <property type="evidence" value="ECO:0007669"/>
    <property type="project" value="UniProtKB-EC"/>
</dbReference>
<dbReference type="EMBL" id="CP002085">
    <property type="protein sequence ID" value="ADK86228.1"/>
    <property type="molecule type" value="Genomic_DNA"/>
</dbReference>
<evidence type="ECO:0000256" key="4">
    <source>
        <dbReference type="ARBA" id="ARBA00022723"/>
    </source>
</evidence>
<evidence type="ECO:0000256" key="3">
    <source>
        <dbReference type="ARBA" id="ARBA00022679"/>
    </source>
</evidence>
<dbReference type="KEGG" id="dbr:Deba_2875"/>
<gene>
    <name evidence="10" type="ordered locus">Deba_2875</name>
</gene>
<dbReference type="PANTHER" id="PTHR30616">
    <property type="entry name" value="UNCHARACTERIZED PROTEIN YFIH"/>
    <property type="match status" value="1"/>
</dbReference>
<evidence type="ECO:0000256" key="1">
    <source>
        <dbReference type="ARBA" id="ARBA00000553"/>
    </source>
</evidence>
<dbReference type="Gene3D" id="3.60.140.10">
    <property type="entry name" value="CNF1/YfiH-like putative cysteine hydrolases"/>
    <property type="match status" value="1"/>
</dbReference>
<evidence type="ECO:0000256" key="6">
    <source>
        <dbReference type="ARBA" id="ARBA00022833"/>
    </source>
</evidence>
<dbReference type="Pfam" id="PF02578">
    <property type="entry name" value="Cu-oxidase_4"/>
    <property type="match status" value="1"/>
</dbReference>
<evidence type="ECO:0000313" key="11">
    <source>
        <dbReference type="Proteomes" id="UP000009047"/>
    </source>
</evidence>
<dbReference type="CDD" id="cd16833">
    <property type="entry name" value="YfiH"/>
    <property type="match status" value="1"/>
</dbReference>